<gene>
    <name evidence="1" type="ORF">SJ2017_2576</name>
</gene>
<dbReference type="EMBL" id="CP020472">
    <property type="protein sequence ID" value="ARD22865.1"/>
    <property type="molecule type" value="Genomic_DNA"/>
</dbReference>
<sequence>MAPFLLCNVDEDLFYLNQIVSNVSLRGSKQSHCCIILSGCFNFSFITTLLLFA</sequence>
<evidence type="ECO:0000313" key="1">
    <source>
        <dbReference type="EMBL" id="ARD22865.1"/>
    </source>
</evidence>
<reference evidence="1 2" key="1">
    <citation type="submission" date="2017-03" db="EMBL/GenBank/DDBJ databases">
        <title>Genome sequencing of Shewanella japonica KCTC 22435.</title>
        <authorList>
            <person name="Kim K.M."/>
        </authorList>
    </citation>
    <scope>NUCLEOTIDE SEQUENCE [LARGE SCALE GENOMIC DNA]</scope>
    <source>
        <strain evidence="1 2">KCTC 22435</strain>
    </source>
</reference>
<dbReference type="Proteomes" id="UP000191820">
    <property type="component" value="Chromosome"/>
</dbReference>
<proteinExistence type="predicted"/>
<organism evidence="1 2">
    <name type="scientific">Shewanella japonica</name>
    <dbReference type="NCBI Taxonomy" id="93973"/>
    <lineage>
        <taxon>Bacteria</taxon>
        <taxon>Pseudomonadati</taxon>
        <taxon>Pseudomonadota</taxon>
        <taxon>Gammaproteobacteria</taxon>
        <taxon>Alteromonadales</taxon>
        <taxon>Shewanellaceae</taxon>
        <taxon>Shewanella</taxon>
    </lineage>
</organism>
<keyword evidence="2" id="KW-1185">Reference proteome</keyword>
<accession>A0ABM6JNK7</accession>
<evidence type="ECO:0000313" key="2">
    <source>
        <dbReference type="Proteomes" id="UP000191820"/>
    </source>
</evidence>
<name>A0ABM6JNK7_9GAMM</name>
<protein>
    <submittedName>
        <fullName evidence="1">Uncharacterized protein</fullName>
    </submittedName>
</protein>